<dbReference type="NCBIfam" id="TIGR03853">
    <property type="entry name" value="matur_matur"/>
    <property type="match status" value="1"/>
</dbReference>
<proteinExistence type="predicted"/>
<evidence type="ECO:0008006" key="3">
    <source>
        <dbReference type="Google" id="ProtNLM"/>
    </source>
</evidence>
<gene>
    <name evidence="1" type="ORF">G113_06219</name>
</gene>
<dbReference type="RefSeq" id="WP_005895722.1">
    <property type="nucleotide sequence ID" value="NZ_AQGQ01000025.1"/>
</dbReference>
<dbReference type="PATRIC" id="fig|1268236.3.peg.1232"/>
<dbReference type="Pfam" id="PF10678">
    <property type="entry name" value="DUF2492"/>
    <property type="match status" value="1"/>
</dbReference>
<reference evidence="1 2" key="1">
    <citation type="journal article" date="2013" name="Genome Announc.">
        <title>Draft Genome Sequence of Aeromonas molluscorum Strain 848TT, Isolated from Bivalve Molluscs.</title>
        <authorList>
            <person name="Spataro N."/>
            <person name="Farfan M."/>
            <person name="Albarral V."/>
            <person name="Sanglas A."/>
            <person name="Loren J.G."/>
            <person name="Fuste M.C."/>
            <person name="Bosch E."/>
        </authorList>
    </citation>
    <scope>NUCLEOTIDE SEQUENCE [LARGE SCALE GENOMIC DNA]</scope>
    <source>
        <strain evidence="1 2">848</strain>
    </source>
</reference>
<organism evidence="1 2">
    <name type="scientific">Aeromonas molluscorum 848</name>
    <dbReference type="NCBI Taxonomy" id="1268236"/>
    <lineage>
        <taxon>Bacteria</taxon>
        <taxon>Pseudomonadati</taxon>
        <taxon>Pseudomonadota</taxon>
        <taxon>Gammaproteobacteria</taxon>
        <taxon>Aeromonadales</taxon>
        <taxon>Aeromonadaceae</taxon>
        <taxon>Aeromonas</taxon>
    </lineage>
</organism>
<dbReference type="Proteomes" id="UP000013526">
    <property type="component" value="Unassembled WGS sequence"/>
</dbReference>
<keyword evidence="2" id="KW-1185">Reference proteome</keyword>
<name>R1GWK5_9GAMM</name>
<accession>R1GWK5</accession>
<evidence type="ECO:0000313" key="1">
    <source>
        <dbReference type="EMBL" id="EOD55940.1"/>
    </source>
</evidence>
<dbReference type="AlphaFoldDB" id="R1GWK5"/>
<dbReference type="InterPro" id="IPR019620">
    <property type="entry name" value="Metal-bd_prot_put"/>
</dbReference>
<sequence length="81" mass="8928">MSESIHGHAVMEMMLSEGGQFSEGSLKQAMASRFGVDARYHTCRMSDLDADGLIAFLRERGKFIGSEQGFQTSAEKICRHG</sequence>
<dbReference type="EMBL" id="AQGQ01000025">
    <property type="protein sequence ID" value="EOD55940.1"/>
    <property type="molecule type" value="Genomic_DNA"/>
</dbReference>
<evidence type="ECO:0000313" key="2">
    <source>
        <dbReference type="Proteomes" id="UP000013526"/>
    </source>
</evidence>
<dbReference type="OrthoDB" id="285410at2"/>
<comment type="caution">
    <text evidence="1">The sequence shown here is derived from an EMBL/GenBank/DDBJ whole genome shotgun (WGS) entry which is preliminary data.</text>
</comment>
<protein>
    <recommendedName>
        <fullName evidence="3">Metal-binding protein</fullName>
    </recommendedName>
</protein>